<keyword evidence="2" id="KW-1185">Reference proteome</keyword>
<name>A0A7D5E7L2_9EURY</name>
<evidence type="ECO:0000313" key="1">
    <source>
        <dbReference type="EMBL" id="QLC50753.1"/>
    </source>
</evidence>
<accession>A0A7D5E7L2</accession>
<dbReference type="AlphaFoldDB" id="A0A7D5E7L2"/>
<sequence length="237" mass="24294">MSKETINEGQGAESVGMFVAAYVEEMGADHALDSLKQSKKHGGFYYDDAAVVRHDAKGKVHIKETEDMSTGKGVGIGTLIGGVIGLLGGPAGVVVGAGAGAVVGGAAAHHDAGFDNKSLKEIGTSLPSGTSALVVTTSKKFVEEVRKHTPKTETLTMAKEISHEISDHLAARKDVLLAMDLTMDGIAASEVVSSPEEVEVFGIAVSEEEAVAGAGEVTSEGAVEFAAVSTGETKKKE</sequence>
<dbReference type="KEGG" id="mzi:HWN40_11185"/>
<dbReference type="RefSeq" id="WP_176965808.1">
    <property type="nucleotide sequence ID" value="NZ_CP058215.1"/>
</dbReference>
<dbReference type="Proteomes" id="UP000509594">
    <property type="component" value="Chromosome"/>
</dbReference>
<protein>
    <submittedName>
        <fullName evidence="1">DUF1269 domain-containing protein</fullName>
    </submittedName>
</protein>
<dbReference type="GeneID" id="55822246"/>
<dbReference type="Pfam" id="PF06897">
    <property type="entry name" value="DUF1269"/>
    <property type="match status" value="1"/>
</dbReference>
<gene>
    <name evidence="1" type="ORF">HWN40_11185</name>
</gene>
<dbReference type="EMBL" id="CP058215">
    <property type="protein sequence ID" value="QLC50753.1"/>
    <property type="molecule type" value="Genomic_DNA"/>
</dbReference>
<dbReference type="InterPro" id="IPR009200">
    <property type="entry name" value="DUF1269_membrane"/>
</dbReference>
<organism evidence="1 2">
    <name type="scientific">Methanolobus zinderi</name>
    <dbReference type="NCBI Taxonomy" id="536044"/>
    <lineage>
        <taxon>Archaea</taxon>
        <taxon>Methanobacteriati</taxon>
        <taxon>Methanobacteriota</taxon>
        <taxon>Stenosarchaea group</taxon>
        <taxon>Methanomicrobia</taxon>
        <taxon>Methanosarcinales</taxon>
        <taxon>Methanosarcinaceae</taxon>
        <taxon>Methanolobus</taxon>
    </lineage>
</organism>
<reference evidence="1 2" key="1">
    <citation type="submission" date="2020-06" db="EMBL/GenBank/DDBJ databases">
        <title>Methanolobus halotolerans sp. nov., isolated from a saline lake Tus in Siberia.</title>
        <authorList>
            <person name="Shen Y."/>
            <person name="Chen S.-C."/>
            <person name="Lai M.-C."/>
            <person name="Huang H.-H."/>
            <person name="Chiu H.-H."/>
            <person name="Tang S.-L."/>
            <person name="Rogozin D.Y."/>
            <person name="Degermendzhy A.G."/>
        </authorList>
    </citation>
    <scope>NUCLEOTIDE SEQUENCE [LARGE SCALE GENOMIC DNA]</scope>
    <source>
        <strain evidence="1 2">DSM 21339</strain>
    </source>
</reference>
<proteinExistence type="predicted"/>
<evidence type="ECO:0000313" key="2">
    <source>
        <dbReference type="Proteomes" id="UP000509594"/>
    </source>
</evidence>